<comment type="caution">
    <text evidence="1">The sequence shown here is derived from an EMBL/GenBank/DDBJ whole genome shotgun (WGS) entry which is preliminary data.</text>
</comment>
<dbReference type="PANTHER" id="PTHR11669">
    <property type="entry name" value="REPLICATION FACTOR C / DNA POLYMERASE III GAMMA-TAU SUBUNIT"/>
    <property type="match status" value="1"/>
</dbReference>
<reference evidence="1 2" key="1">
    <citation type="submission" date="2020-07" db="EMBL/GenBank/DDBJ databases">
        <title>Genomic Encyclopedia of Type Strains, Phase IV (KMG-IV): sequencing the most valuable type-strain genomes for metagenomic binning, comparative biology and taxonomic classification.</title>
        <authorList>
            <person name="Goeker M."/>
        </authorList>
    </citation>
    <scope>NUCLEOTIDE SEQUENCE [LARGE SCALE GENOMIC DNA]</scope>
    <source>
        <strain evidence="1 2">DSM 17721</strain>
    </source>
</reference>
<dbReference type="RefSeq" id="WP_181550412.1">
    <property type="nucleotide sequence ID" value="NZ_JACDUS010000002.1"/>
</dbReference>
<dbReference type="AlphaFoldDB" id="A0A7W0C7U2"/>
<dbReference type="InterPro" id="IPR004622">
    <property type="entry name" value="DNA_pol_HolB"/>
</dbReference>
<dbReference type="GO" id="GO:0008408">
    <property type="term" value="F:3'-5' exonuclease activity"/>
    <property type="evidence" value="ECO:0007669"/>
    <property type="project" value="InterPro"/>
</dbReference>
<name>A0A7W0C7U2_9BACT</name>
<accession>A0A7W0C7U2</accession>
<dbReference type="Pfam" id="PF13177">
    <property type="entry name" value="DNA_pol3_delta2"/>
    <property type="match status" value="1"/>
</dbReference>
<evidence type="ECO:0000313" key="1">
    <source>
        <dbReference type="EMBL" id="MBA2880753.1"/>
    </source>
</evidence>
<dbReference type="NCBIfam" id="TIGR00678">
    <property type="entry name" value="holB"/>
    <property type="match status" value="1"/>
</dbReference>
<gene>
    <name evidence="1" type="ORF">HNR65_001071</name>
</gene>
<dbReference type="InterPro" id="IPR050238">
    <property type="entry name" value="DNA_Rep/Repair_Clamp_Loader"/>
</dbReference>
<keyword evidence="1" id="KW-0808">Transferase</keyword>
<sequence>MIGLEDLIGQKRPVQLLANALQNDKMPHAWLFTGEDGVGKKTAALALAMISNCQNPDLTGLPASQTDGQSSAFPRACGNCRSCKKIAAGVHPEVRVIEPSGLNIRIDRIRSLCADLALKSDERSCRFVIIDPAGRMNAEAANALLKILEEPPEHTVFVLIAADTGDLLPTIVSRCQHIRFHPIAPAELEAYLRDKCGIAPQQAMIVASLARGSLGRAVEMAARDWSARRNFVIEQLRKLPAQPRGIRHVLAELMARDKDRIEANLEIMKNWYRDLAVCSAAPELLYNRDLSDQVRKTGSRTSMDQILEKTDAIAAAEKALTTNANARLVMDGLVEALAAQGGKTY</sequence>
<dbReference type="EMBL" id="JACDUS010000002">
    <property type="protein sequence ID" value="MBA2880753.1"/>
    <property type="molecule type" value="Genomic_DNA"/>
</dbReference>
<evidence type="ECO:0000313" key="2">
    <source>
        <dbReference type="Proteomes" id="UP000525298"/>
    </source>
</evidence>
<dbReference type="GO" id="GO:0006261">
    <property type="term" value="P:DNA-templated DNA replication"/>
    <property type="evidence" value="ECO:0007669"/>
    <property type="project" value="TreeGrafter"/>
</dbReference>
<keyword evidence="1" id="KW-0548">Nucleotidyltransferase</keyword>
<keyword evidence="2" id="KW-1185">Reference proteome</keyword>
<dbReference type="Proteomes" id="UP000525298">
    <property type="component" value="Unassembled WGS sequence"/>
</dbReference>
<dbReference type="InterPro" id="IPR027417">
    <property type="entry name" value="P-loop_NTPase"/>
</dbReference>
<dbReference type="Gene3D" id="3.40.50.300">
    <property type="entry name" value="P-loop containing nucleotide triphosphate hydrolases"/>
    <property type="match status" value="1"/>
</dbReference>
<dbReference type="SUPFAM" id="SSF52540">
    <property type="entry name" value="P-loop containing nucleoside triphosphate hydrolases"/>
    <property type="match status" value="1"/>
</dbReference>
<protein>
    <submittedName>
        <fullName evidence="1">DNA polymerase-3 subunit delta</fullName>
        <ecNumber evidence="1">2.7.7.7</ecNumber>
    </submittedName>
</protein>
<organism evidence="1 2">
    <name type="scientific">Desulfosalsimonas propionicica</name>
    <dbReference type="NCBI Taxonomy" id="332175"/>
    <lineage>
        <taxon>Bacteria</taxon>
        <taxon>Pseudomonadati</taxon>
        <taxon>Thermodesulfobacteriota</taxon>
        <taxon>Desulfobacteria</taxon>
        <taxon>Desulfobacterales</taxon>
        <taxon>Desulfosalsimonadaceae</taxon>
        <taxon>Desulfosalsimonas</taxon>
    </lineage>
</organism>
<proteinExistence type="predicted"/>
<dbReference type="GO" id="GO:0003887">
    <property type="term" value="F:DNA-directed DNA polymerase activity"/>
    <property type="evidence" value="ECO:0007669"/>
    <property type="project" value="UniProtKB-EC"/>
</dbReference>
<dbReference type="PANTHER" id="PTHR11669:SF8">
    <property type="entry name" value="DNA POLYMERASE III SUBUNIT DELTA"/>
    <property type="match status" value="1"/>
</dbReference>
<dbReference type="EC" id="2.7.7.7" evidence="1"/>